<feature type="transmembrane region" description="Helical" evidence="11">
    <location>
        <begin position="127"/>
        <end position="149"/>
    </location>
</feature>
<evidence type="ECO:0000256" key="11">
    <source>
        <dbReference type="SAM" id="Phobius"/>
    </source>
</evidence>
<evidence type="ECO:0000313" key="14">
    <source>
        <dbReference type="Proteomes" id="UP000230914"/>
    </source>
</evidence>
<dbReference type="PROSITE" id="PS51003">
    <property type="entry name" value="CYTB_CTER"/>
    <property type="match status" value="1"/>
</dbReference>
<evidence type="ECO:0000256" key="10">
    <source>
        <dbReference type="SAM" id="MobiDB-lite"/>
    </source>
</evidence>
<keyword evidence="5" id="KW-0479">Metal-binding</keyword>
<reference evidence="13 14" key="1">
    <citation type="submission" date="2017-10" db="EMBL/GenBank/DDBJ databases">
        <title>Novel microbial diversity and functional potential in the marine mammal oral microbiome.</title>
        <authorList>
            <person name="Dudek N.K."/>
            <person name="Sun C.L."/>
            <person name="Burstein D."/>
            <person name="Kantor R.S."/>
            <person name="Aliaga Goltsman D.S."/>
            <person name="Bik E.M."/>
            <person name="Thomas B.C."/>
            <person name="Banfield J.F."/>
            <person name="Relman D.A."/>
        </authorList>
    </citation>
    <scope>NUCLEOTIDE SEQUENCE [LARGE SCALE GENOMIC DNA]</scope>
    <source>
        <strain evidence="13">DOLJORAL78_61_10</strain>
    </source>
</reference>
<dbReference type="Proteomes" id="UP000230914">
    <property type="component" value="Unassembled WGS sequence"/>
</dbReference>
<comment type="caution">
    <text evidence="13">The sequence shown here is derived from an EMBL/GenBank/DDBJ whole genome shotgun (WGS) entry which is preliminary data.</text>
</comment>
<evidence type="ECO:0000256" key="3">
    <source>
        <dbReference type="ARBA" id="ARBA00022617"/>
    </source>
</evidence>
<keyword evidence="2" id="KW-0813">Transport</keyword>
<dbReference type="GO" id="GO:0016491">
    <property type="term" value="F:oxidoreductase activity"/>
    <property type="evidence" value="ECO:0007669"/>
    <property type="project" value="InterPro"/>
</dbReference>
<name>A0A2G6KFB9_9ACTN</name>
<keyword evidence="4 11" id="KW-0812">Transmembrane</keyword>
<evidence type="ECO:0000256" key="2">
    <source>
        <dbReference type="ARBA" id="ARBA00022448"/>
    </source>
</evidence>
<feature type="domain" description="Cytochrome b/b6 C-terminal region profile" evidence="12">
    <location>
        <begin position="22"/>
        <end position="146"/>
    </location>
</feature>
<keyword evidence="8" id="KW-0408">Iron</keyword>
<evidence type="ECO:0000256" key="1">
    <source>
        <dbReference type="ARBA" id="ARBA00004141"/>
    </source>
</evidence>
<keyword evidence="3" id="KW-0349">Heme</keyword>
<keyword evidence="9 11" id="KW-0472">Membrane</keyword>
<evidence type="ECO:0000256" key="9">
    <source>
        <dbReference type="ARBA" id="ARBA00023136"/>
    </source>
</evidence>
<evidence type="ECO:0000259" key="12">
    <source>
        <dbReference type="PROSITE" id="PS51003"/>
    </source>
</evidence>
<dbReference type="InterPro" id="IPR005798">
    <property type="entry name" value="Cyt_b/b6_C"/>
</dbReference>
<protein>
    <recommendedName>
        <fullName evidence="12">Cytochrome b/b6 C-terminal region profile domain-containing protein</fullName>
    </recommendedName>
</protein>
<proteinExistence type="predicted"/>
<evidence type="ECO:0000256" key="7">
    <source>
        <dbReference type="ARBA" id="ARBA00022989"/>
    </source>
</evidence>
<feature type="transmembrane region" description="Helical" evidence="11">
    <location>
        <begin position="94"/>
        <end position="115"/>
    </location>
</feature>
<dbReference type="Pfam" id="PF00032">
    <property type="entry name" value="Cytochrom_B_C"/>
    <property type="match status" value="1"/>
</dbReference>
<comment type="subcellular location">
    <subcellularLocation>
        <location evidence="1">Membrane</location>
        <topology evidence="1">Multi-pass membrane protein</topology>
    </subcellularLocation>
</comment>
<gene>
    <name evidence="13" type="ORF">CSA55_01000</name>
</gene>
<dbReference type="AlphaFoldDB" id="A0A2G6KFB9"/>
<dbReference type="GO" id="GO:0046872">
    <property type="term" value="F:metal ion binding"/>
    <property type="evidence" value="ECO:0007669"/>
    <property type="project" value="UniProtKB-KW"/>
</dbReference>
<sequence>MTMSDTDRHASTDDRASGRSPRRADRDEMVEVWPHLLVRHAVVAIITLTVVVILAIAVDAPFGPLADPQHTPNPEKAPWYYVGLQELLAQLPPVVGGVVVPLAMIIGLIALPFIDTSRFIRPRHRKVVVLVFTILVILWVAVTLIGFMFRGPHWGWVWPWQEWHGVI</sequence>
<dbReference type="InterPro" id="IPR027387">
    <property type="entry name" value="Cytb/b6-like_sf"/>
</dbReference>
<evidence type="ECO:0000313" key="13">
    <source>
        <dbReference type="EMBL" id="PIE34378.1"/>
    </source>
</evidence>
<feature type="region of interest" description="Disordered" evidence="10">
    <location>
        <begin position="1"/>
        <end position="24"/>
    </location>
</feature>
<organism evidence="13 14">
    <name type="scientific">Ilumatobacter coccineus</name>
    <dbReference type="NCBI Taxonomy" id="467094"/>
    <lineage>
        <taxon>Bacteria</taxon>
        <taxon>Bacillati</taxon>
        <taxon>Actinomycetota</taxon>
        <taxon>Acidimicrobiia</taxon>
        <taxon>Acidimicrobiales</taxon>
        <taxon>Ilumatobacteraceae</taxon>
        <taxon>Ilumatobacter</taxon>
    </lineage>
</organism>
<evidence type="ECO:0000256" key="8">
    <source>
        <dbReference type="ARBA" id="ARBA00023004"/>
    </source>
</evidence>
<dbReference type="InterPro" id="IPR036150">
    <property type="entry name" value="Cyt_b/b6_C_sf"/>
</dbReference>
<keyword evidence="7 11" id="KW-1133">Transmembrane helix</keyword>
<feature type="transmembrane region" description="Helical" evidence="11">
    <location>
        <begin position="36"/>
        <end position="58"/>
    </location>
</feature>
<dbReference type="GO" id="GO:0009055">
    <property type="term" value="F:electron transfer activity"/>
    <property type="evidence" value="ECO:0007669"/>
    <property type="project" value="InterPro"/>
</dbReference>
<accession>A0A2G6KFB9</accession>
<dbReference type="Gene3D" id="1.20.810.10">
    <property type="entry name" value="Cytochrome Bc1 Complex, Chain C"/>
    <property type="match status" value="1"/>
</dbReference>
<evidence type="ECO:0000256" key="4">
    <source>
        <dbReference type="ARBA" id="ARBA00022692"/>
    </source>
</evidence>
<evidence type="ECO:0000256" key="5">
    <source>
        <dbReference type="ARBA" id="ARBA00022723"/>
    </source>
</evidence>
<evidence type="ECO:0000256" key="6">
    <source>
        <dbReference type="ARBA" id="ARBA00022982"/>
    </source>
</evidence>
<keyword evidence="6" id="KW-0249">Electron transport</keyword>
<dbReference type="EMBL" id="PDSL01000020">
    <property type="protein sequence ID" value="PIE34378.1"/>
    <property type="molecule type" value="Genomic_DNA"/>
</dbReference>
<dbReference type="SUPFAM" id="SSF81648">
    <property type="entry name" value="a domain/subunit of cytochrome bc1 complex (Ubiquinol-cytochrome c reductase)"/>
    <property type="match status" value="1"/>
</dbReference>
<dbReference type="GO" id="GO:0016020">
    <property type="term" value="C:membrane"/>
    <property type="evidence" value="ECO:0007669"/>
    <property type="project" value="UniProtKB-SubCell"/>
</dbReference>